<evidence type="ECO:0000259" key="10">
    <source>
        <dbReference type="Pfam" id="PF20255"/>
    </source>
</evidence>
<evidence type="ECO:0000256" key="4">
    <source>
        <dbReference type="ARBA" id="ARBA00022786"/>
    </source>
</evidence>
<dbReference type="Pfam" id="PF12359">
    <property type="entry name" value="DUF3645"/>
    <property type="match status" value="1"/>
</dbReference>
<dbReference type="Proteomes" id="UP001221142">
    <property type="component" value="Unassembled WGS sequence"/>
</dbReference>
<dbReference type="InterPro" id="IPR022099">
    <property type="entry name" value="DUF3638"/>
</dbReference>
<evidence type="ECO:0000256" key="3">
    <source>
        <dbReference type="ARBA" id="ARBA00022670"/>
    </source>
</evidence>
<keyword evidence="3" id="KW-0645">Protease</keyword>
<dbReference type="GO" id="GO:0006508">
    <property type="term" value="P:proteolysis"/>
    <property type="evidence" value="ECO:0007669"/>
    <property type="project" value="UniProtKB-KW"/>
</dbReference>
<evidence type="ECO:0000259" key="8">
    <source>
        <dbReference type="Pfam" id="PF12340"/>
    </source>
</evidence>
<dbReference type="PANTHER" id="PTHR13367">
    <property type="entry name" value="UBIQUITIN THIOESTERASE"/>
    <property type="match status" value="1"/>
</dbReference>
<dbReference type="EC" id="3.4.19.12" evidence="2"/>
<evidence type="ECO:0000256" key="1">
    <source>
        <dbReference type="ARBA" id="ARBA00000707"/>
    </source>
</evidence>
<dbReference type="EMBL" id="JARKIF010000014">
    <property type="protein sequence ID" value="KAJ7623634.1"/>
    <property type="molecule type" value="Genomic_DNA"/>
</dbReference>
<dbReference type="InterPro" id="IPR022105">
    <property type="entry name" value="DUF3645"/>
</dbReference>
<reference evidence="11" key="1">
    <citation type="submission" date="2023-03" db="EMBL/GenBank/DDBJ databases">
        <title>Massive genome expansion in bonnet fungi (Mycena s.s.) driven by repeated elements and novel gene families across ecological guilds.</title>
        <authorList>
            <consortium name="Lawrence Berkeley National Laboratory"/>
            <person name="Harder C.B."/>
            <person name="Miyauchi S."/>
            <person name="Viragh M."/>
            <person name="Kuo A."/>
            <person name="Thoen E."/>
            <person name="Andreopoulos B."/>
            <person name="Lu D."/>
            <person name="Skrede I."/>
            <person name="Drula E."/>
            <person name="Henrissat B."/>
            <person name="Morin E."/>
            <person name="Kohler A."/>
            <person name="Barry K."/>
            <person name="LaButti K."/>
            <person name="Morin E."/>
            <person name="Salamov A."/>
            <person name="Lipzen A."/>
            <person name="Mereny Z."/>
            <person name="Hegedus B."/>
            <person name="Baldrian P."/>
            <person name="Stursova M."/>
            <person name="Weitz H."/>
            <person name="Taylor A."/>
            <person name="Grigoriev I.V."/>
            <person name="Nagy L.G."/>
            <person name="Martin F."/>
            <person name="Kauserud H."/>
        </authorList>
    </citation>
    <scope>NUCLEOTIDE SEQUENCE</scope>
    <source>
        <strain evidence="11">9284</strain>
    </source>
</reference>
<keyword evidence="6" id="KW-0788">Thiol protease</keyword>
<evidence type="ECO:0000256" key="2">
    <source>
        <dbReference type="ARBA" id="ARBA00012759"/>
    </source>
</evidence>
<dbReference type="PANTHER" id="PTHR13367:SF34">
    <property type="match status" value="1"/>
</dbReference>
<dbReference type="InterPro" id="IPR051346">
    <property type="entry name" value="OTU_Deubiquitinase"/>
</dbReference>
<gene>
    <name evidence="11" type="ORF">FB45DRAFT_1089387</name>
</gene>
<keyword evidence="4" id="KW-0833">Ubl conjugation pathway</keyword>
<comment type="caution">
    <text evidence="11">The sequence shown here is derived from an EMBL/GenBank/DDBJ whole genome shotgun (WGS) entry which is preliminary data.</text>
</comment>
<protein>
    <recommendedName>
        <fullName evidence="2">ubiquitinyl hydrolase 1</fullName>
        <ecNumber evidence="2">3.4.19.12</ecNumber>
    </recommendedName>
</protein>
<dbReference type="GO" id="GO:0004843">
    <property type="term" value="F:cysteine-type deubiquitinase activity"/>
    <property type="evidence" value="ECO:0007669"/>
    <property type="project" value="UniProtKB-EC"/>
</dbReference>
<feature type="domain" description="DUF6606" evidence="10">
    <location>
        <begin position="9"/>
        <end position="233"/>
    </location>
</feature>
<evidence type="ECO:0000256" key="7">
    <source>
        <dbReference type="SAM" id="Coils"/>
    </source>
</evidence>
<evidence type="ECO:0000259" key="9">
    <source>
        <dbReference type="Pfam" id="PF12359"/>
    </source>
</evidence>
<keyword evidence="5" id="KW-0378">Hydrolase</keyword>
<dbReference type="Pfam" id="PF20255">
    <property type="entry name" value="DUF6606"/>
    <property type="match status" value="1"/>
</dbReference>
<evidence type="ECO:0000256" key="6">
    <source>
        <dbReference type="ARBA" id="ARBA00022807"/>
    </source>
</evidence>
<feature type="domain" description="DUF3638" evidence="8">
    <location>
        <begin position="1995"/>
        <end position="2225"/>
    </location>
</feature>
<keyword evidence="7" id="KW-0175">Coiled coil</keyword>
<feature type="coiled-coil region" evidence="7">
    <location>
        <begin position="567"/>
        <end position="597"/>
    </location>
</feature>
<evidence type="ECO:0000313" key="12">
    <source>
        <dbReference type="Proteomes" id="UP001221142"/>
    </source>
</evidence>
<accession>A0AAD7BKN5</accession>
<evidence type="ECO:0000313" key="11">
    <source>
        <dbReference type="EMBL" id="KAJ7623634.1"/>
    </source>
</evidence>
<keyword evidence="12" id="KW-1185">Reference proteome</keyword>
<comment type="catalytic activity">
    <reaction evidence="1">
        <text>Thiol-dependent hydrolysis of ester, thioester, amide, peptide and isopeptide bonds formed by the C-terminal Gly of ubiquitin (a 76-residue protein attached to proteins as an intracellular targeting signal).</text>
        <dbReference type="EC" id="3.4.19.12"/>
    </reaction>
</comment>
<organism evidence="11 12">
    <name type="scientific">Roridomyces roridus</name>
    <dbReference type="NCBI Taxonomy" id="1738132"/>
    <lineage>
        <taxon>Eukaryota</taxon>
        <taxon>Fungi</taxon>
        <taxon>Dikarya</taxon>
        <taxon>Basidiomycota</taxon>
        <taxon>Agaricomycotina</taxon>
        <taxon>Agaricomycetes</taxon>
        <taxon>Agaricomycetidae</taxon>
        <taxon>Agaricales</taxon>
        <taxon>Marasmiineae</taxon>
        <taxon>Mycenaceae</taxon>
        <taxon>Roridomyces</taxon>
    </lineage>
</organism>
<sequence>MEPPALTYVINHLFLPPKLPQDDDSADYGAQLALLKLISQCADAFCGSVHQSNASRDVQDGWEVIRTMVARFAIIHKNPQVKKDKLEEIIKAMPLNGVICLHVSSQNAGVVLRRVHDTITFEYFQASPKSATVTKTKGKVISQFPARGRLALPFNASVIRLLSATLAELDAKRFTDASAAFTKAGATQIDEKEVSDIRYVSEMLGGIARAFTEDPEDLAEQTVYVTKRLGDQSLPQGLQYAVEAELEFPDQFGYKAFVAFVLAKTLSVALDDTQVKDDVLFVMNRKIASRLWKQQLRSEFDTDIGDDNNAPVFPLDYISTQVKKAKSVLDARWEEVQSRESDNEPWVAPSDEQLTAAKHFTLPQVRGISLLDANFSPAAFEEKLLPTCTPRQRASPPLPISSTLPEPSLSLAILDVEEWVMNNLDQWALATPAADQLVKLKEMFDKHEELARAAVKRGPEIFSRLFLTTAELWVAIDKATTAAIPLLLDYSPEIAIKSFEPLVLPELSQMRRLFAVEEYISTRHRTAKYAYLSVFKLSVDEDSFASRYFRKNAALPALRQTIKLDAADAKDQKLVELEEKRHEYAQAKAKAEQYRDSHSCLTATGRRRKGRVYCVACTYAQAARSITIDPFEEPLPEEEPLAQLVVFELRVPLAFGIWRDATYRLARNYSEEGPVVRKAAPRIGPVLRGYGPLEDYWVGATPEQRITFASGSKSFGAVTLPCTSHDVIKTHPLDHRLWDEWAGDFLPTTFPKMNIRAHCTPVLPAGPYQCLKWALSSTSHKPNTVIAEQSRCPVELSYHEFDAFGHLRAGVRLQWRNMMLQLLSGTLNLADPAVYLLFRQASCQVQAASEANRVVREAHFDLADEDFGVGVLAALNARLDAISANWQEGWTAAILSDLACRVLSFTHSQALQDSLFDFLARVRDVLYEWMNKVLLLLKNQGAVEAASKSELVHRVLQLAAACRSTYAVGSATIGRLFVADRAVSIFIQCGIAIQKNIPSDLQTLPSALRYLIHRDALFSAATVEPLLGAISRDGRYLDDAIAKVWDGFTRSPVQAWRKVGDRWVTCATPDAANAQVRHVYLNVIDGSLQVDGRSLGILPKPILEHTLFRAVFPSQHAFEIIPSTMRGMDYQSRSNVDNFEVHFKLGNEGELLIRIRDIRSQSVSEFIPRQRLQGDIPMCLLLEHIHVFHEATNTMDIYAAPAASGWNPSVSAGWQMQFASPRGPTLSKNTDDDTSEFVLNPNSHLVKDLSGIFQPLEASRLNLMASLKCQDPMEPHRLHVGFHRYKMNFFLNDDGALESSELTGFSVAPKQSIGTLIGLTSKLVLESQDERVKVLVPAGTPTLVPGNLHVQTTLLPPETATHVKAYIFDVDDIIGRLVGDGTLTSWYLLIYLHIVTSSHLCDPLLHRIGIQKALEMLASAQSFAFMELSSENLAQLQEIVNLVPPRHYSPKQYSSNETVGWHSCLSPLVQAGRIVDLVNAIVDYARRQAIFYPSVKLDNLKIIFKGDLFLRERAECRTPSVLNVCAEQADAPSQPERCLETPDSVEKEEDVNDMATLVHSWPARLHITDSLWVHFRTWESFSTRENPDGTLEDVGLWLSGGIRNVWVQLFWLCKAARQSRDRYALMFALGILAYRGFDLDLIRTLLAVAISGPANQTIRIHPQTAFNLNSGHGLTADELVTLVQQHCRLYEDSGEARLPKMAGETDGEYSQRTRLLFARRKESQSRDPRPGAALTVPDIAPVLPDTLARQYSTIKLGSVRDSVNLLLPERIRNRQLFENITRVQRTLKATHNLAAHPEVESTLSQTPMLVEPPRQFKPISLDSLLQTRAAVAVTPPEEELPLVDEKPVNQKPSRTRASGPRAQCLQLIPRLARIISDGPRTQYVDHLSRCVDALEQRRAPADAATLMADADANDPDLHAELLTALGPTTAIQQLLLETGQWPSTAPESLMRHLTRNKWQDLPDLWKLAFTRYAEALARMQKEKRKSAESVGVGPQGWNPVNYPDWLLFELDADILIRPVQASIAKQMIQPESNSNALLQLNMGEGKSSVIVPIIAASLADGQQLVRVVVLKPLSSQMFQLLKQRLSGLVDRRLFYLPFSRDIQPLESAQIRQIVSLMKECARVGGILLCQPEHILSFQLMGLDTFCRAELDAGKGPSAENGLLSEAQDWLDASSRDILDESDEILNVRYQLIYTVGSATPIEGQPWRWNVIQAVFSLIQEMAPRLDDIEIGGATEPCRFPITRILTPEGAHALLKALVAQILTENRLEQWISFRNYSAEQKNIVSRFLRQLSINDRDNGALQDFAGDRYSLLLLLRGLLAHGILNLSLQKRWRVDYGLDPKRSMLSVPYRAKDTPSMRSEYGHPDMIIVLTCLSYYYGGLTDDQLNTTFTHLLNSDNPAIRYESWVKNYGDGLPQELATLRGLNLDDFEQKNLHIFPRLRFNKGVIDFYLSEVVFPKEAREFPHKLSTNAWDLARHKARLTTGFSGTNDNRYLLPLSIDQLDQDAQRHTNAQVLEYILQPENREVLCTDTDDAMGLLRRLVQQTPSVMVLLDVGAQVLELQNEEVAREWLKLDTRPNVEAAVYFNPADDEILVLTRDGRIEPFAGSLYKTQLDKTLVYLDEAHTRGTDFKFPAGSRAVVTLGPKLTKDKLVQGCMRMRKLGSDHSVLFFASTEIWQKITDVCHARPTVDSSHVLLWTMHETCTQISESGPLWANQGINFDARRTACEEYGAGRLSDTDLRVILKEKESRTLEELYGVVGRFAPDPDEKLPKLQQRIKERCAELGFSTRSGKLFEEQERELAHEKEDEREVERIPHAKPLDHQMEKRLRNFIESGRISNSFISLEECLAKTSKIRWLPGGKLFRGQKLFATKDFRDTVVLEPGAPAGAMDGYLRAVQWILSSGSSDVLILISPFEANGLLPTIRRSQNGRLHLYSPRVSQSAPSWEALDKFVIPTPRPTPPMRKSIHELNLFAGQLFLADKDSKRDVLALLGLYLDRLPRQIQGDAVDATGFVRDKDVRTTLGVGACDFVSNPLPFLRSLFGWRRKGQGYSLTHLGKILNGNNVDDSEFEENE</sequence>
<dbReference type="InterPro" id="IPR046541">
    <property type="entry name" value="DUF6606"/>
</dbReference>
<proteinExistence type="predicted"/>
<dbReference type="Pfam" id="PF12340">
    <property type="entry name" value="DUF3638"/>
    <property type="match status" value="1"/>
</dbReference>
<name>A0AAD7BKN5_9AGAR</name>
<feature type="domain" description="DUF3645" evidence="9">
    <location>
        <begin position="2339"/>
        <end position="2371"/>
    </location>
</feature>
<evidence type="ECO:0000256" key="5">
    <source>
        <dbReference type="ARBA" id="ARBA00022801"/>
    </source>
</evidence>